<evidence type="ECO:0000313" key="1">
    <source>
        <dbReference type="EMBL" id="CAJ2637408.1"/>
    </source>
</evidence>
<dbReference type="Proteomes" id="UP001177021">
    <property type="component" value="Unassembled WGS sequence"/>
</dbReference>
<proteinExistence type="predicted"/>
<sequence>MAGSLSRIIPDMSKMEPLDGSNYRRWSQKLLILFEALEVDYVLFEDAPADDNAAVNVVESSTPATPVVTPLPAGTKKANEEAKKKYEKDNKTARGHLLTHMADNLFDLFINQKSAKAIWDTLLKRYGDDDAGRKKYVVGNWMRFQMSDDKPIMEQIHEYENLVGDILNEGMKMCEILQANVLLEKFPPSWSDYRNQLKHKKRDLSLQELINHMKTEEANRLKDKHVLHSVNSVNANVVEFADKNRSKGKEKRFQKNGQQKTHTNINKADNKIHKRKVDCYVCGRTGHKAYQCQLRKGQQYNNSKSAAPSAPQAHLTENEEVIAAVVVEANLVDNKVDWILDTGASKHLCANKELFHQIEDAVDGECVFMGNSATAGVLGKGKILLKLTSGKTLSLSDVLYVPSLRRNLISGSCLNRAGLKLVFEADKVVITKNGNFVGKGYLADGLFVLNTIPKTSNAISSVGSVYIAEYVNLWHGRLGHVNVNSIKKLRNMNLINVLDIHNFSKCPICVEAKFAKKPFKPITNRTTELLELIHTDLADFKNTVSRGGKAYFITFIDDFSRYAKVYLLRTKDEAEEMFLKYKAEVENQLDRKIKRLRSDRGGEYGTIFLKNFCEKNGIIHETSAPYTPEQNGIAERKNRTLKEMMNAMLLSSGMSTQMWGEAILSACYILNRVPHKRLDKTPYELWKGFAPNLNFLKVWGCLAKVALPDFKRTNVGTKTFDCVFIGYAQNSAAYRFLRLNDNSICESRNAEFFEQEFPLTKHVNELSSSSNTTSVPLHLPIYSSVANEQVKELRRSKRKRIESSFGPDFVTAFLIENNDVDKVNDAFVSTFLIEEDPKTYNEAVTSIDASFWKEAINSELDSIMSNHTWDLVDLPKGSKPIRCKWIFRKKLRTDGTIDKFKARLVVVGYTQKKEIDYFDTYSPVTKISTIRSLVALAAIHGLIVHQMDVKTAFLNGDLREEIYVEQPEGYVIQGQENKVCKLRKSLYGLKQAPKQWYEKFDQTLVSDGYIVNSSDTCVYSKLFGQECVIICLYVDDMLIFGTNVIVVEKTKLFLSSHFDMKDLGEADVILGVKMRKSDNGFSLCQAHYIEKILKKFNCYDELPVKTPYDPSIHLKKNNGSSVSQTEYAKIIGSVMFLMNCTRPDIAYAVSRLSRYTHNPGNEHWTALRRLLRYLKGTMDWCLHFYKFPAVLEGFCDANWVTDNDEVSSTSGYVFTLGGGAISWKSSKQTCIARSTMESEFIALDLAGQEAEWLRNLLADVPLWGKRSIPVSLHCDSEAAIGVAMNSVYNGKRRHIRIRHSSVRELLKNGVISLQFVRSEKNLADPFTKGLTKKVVLESSRGMGLKPLC</sequence>
<name>A0ACB0J007_TRIPR</name>
<comment type="caution">
    <text evidence="1">The sequence shown here is derived from an EMBL/GenBank/DDBJ whole genome shotgun (WGS) entry which is preliminary data.</text>
</comment>
<dbReference type="EMBL" id="CASHSV030000013">
    <property type="protein sequence ID" value="CAJ2637408.1"/>
    <property type="molecule type" value="Genomic_DNA"/>
</dbReference>
<protein>
    <submittedName>
        <fullName evidence="1">Uncharacterized protein</fullName>
    </submittedName>
</protein>
<reference evidence="1" key="1">
    <citation type="submission" date="2023-10" db="EMBL/GenBank/DDBJ databases">
        <authorList>
            <person name="Rodriguez Cubillos JULIANA M."/>
            <person name="De Vega J."/>
        </authorList>
    </citation>
    <scope>NUCLEOTIDE SEQUENCE</scope>
</reference>
<keyword evidence="2" id="KW-1185">Reference proteome</keyword>
<accession>A0ACB0J007</accession>
<gene>
    <name evidence="1" type="ORF">MILVUS5_LOCUS7769</name>
</gene>
<organism evidence="1 2">
    <name type="scientific">Trifolium pratense</name>
    <name type="common">Red clover</name>
    <dbReference type="NCBI Taxonomy" id="57577"/>
    <lineage>
        <taxon>Eukaryota</taxon>
        <taxon>Viridiplantae</taxon>
        <taxon>Streptophyta</taxon>
        <taxon>Embryophyta</taxon>
        <taxon>Tracheophyta</taxon>
        <taxon>Spermatophyta</taxon>
        <taxon>Magnoliopsida</taxon>
        <taxon>eudicotyledons</taxon>
        <taxon>Gunneridae</taxon>
        <taxon>Pentapetalae</taxon>
        <taxon>rosids</taxon>
        <taxon>fabids</taxon>
        <taxon>Fabales</taxon>
        <taxon>Fabaceae</taxon>
        <taxon>Papilionoideae</taxon>
        <taxon>50 kb inversion clade</taxon>
        <taxon>NPAAA clade</taxon>
        <taxon>Hologalegina</taxon>
        <taxon>IRL clade</taxon>
        <taxon>Trifolieae</taxon>
        <taxon>Trifolium</taxon>
    </lineage>
</organism>
<evidence type="ECO:0000313" key="2">
    <source>
        <dbReference type="Proteomes" id="UP001177021"/>
    </source>
</evidence>